<proteinExistence type="predicted"/>
<keyword evidence="3" id="KW-1185">Reference proteome</keyword>
<evidence type="ECO:0000256" key="1">
    <source>
        <dbReference type="SAM" id="MobiDB-lite"/>
    </source>
</evidence>
<reference evidence="2 3" key="1">
    <citation type="journal article" date="2012" name="Genome Biol.">
        <title>The genome of the polar eukaryotic microalga coccomyxa subellipsoidea reveals traits of cold adaptation.</title>
        <authorList>
            <person name="Blanc G."/>
            <person name="Agarkova I."/>
            <person name="Grimwood J."/>
            <person name="Kuo A."/>
            <person name="Brueggeman A."/>
            <person name="Dunigan D."/>
            <person name="Gurnon J."/>
            <person name="Ladunga I."/>
            <person name="Lindquist E."/>
            <person name="Lucas S."/>
            <person name="Pangilinan J."/>
            <person name="Proschold T."/>
            <person name="Salamov A."/>
            <person name="Schmutz J."/>
            <person name="Weeks D."/>
            <person name="Yamada T."/>
            <person name="Claverie J.M."/>
            <person name="Grigoriev I."/>
            <person name="Van Etten J."/>
            <person name="Lomsadze A."/>
            <person name="Borodovsky M."/>
        </authorList>
    </citation>
    <scope>NUCLEOTIDE SEQUENCE [LARGE SCALE GENOMIC DNA]</scope>
    <source>
        <strain evidence="2 3">C-169</strain>
    </source>
</reference>
<protein>
    <recommendedName>
        <fullName evidence="4">CipC-like antibiotic response protein</fullName>
    </recommendedName>
</protein>
<evidence type="ECO:0008006" key="4">
    <source>
        <dbReference type="Google" id="ProtNLM"/>
    </source>
</evidence>
<dbReference type="GeneID" id="17040242"/>
<dbReference type="Pfam" id="PF12585">
    <property type="entry name" value="DUF3759"/>
    <property type="match status" value="1"/>
</dbReference>
<dbReference type="RefSeq" id="XP_005646800.1">
    <property type="nucleotide sequence ID" value="XM_005646743.1"/>
</dbReference>
<dbReference type="STRING" id="574566.I0YV37"/>
<sequence length="168" mass="18131">MDFADNYPRHAESYDAVYNQPHEAKLSHEVLGGAAAFAAMRAYEQRQASEGRPPQHQFAKEILAGIVGGEVDKLVETKGMDEMDAMRTKHHAQKEAENMFNETYGRQYPEGPTGGAPYGGPPQFGGPQYGGGGAPYGVQQYGGAPYGDQGYGGGQAVGQQYEGGYRQY</sequence>
<dbReference type="eggNOG" id="ENOG502S76S">
    <property type="taxonomic scope" value="Eukaryota"/>
</dbReference>
<organism evidence="2 3">
    <name type="scientific">Coccomyxa subellipsoidea (strain C-169)</name>
    <name type="common">Green microalga</name>
    <dbReference type="NCBI Taxonomy" id="574566"/>
    <lineage>
        <taxon>Eukaryota</taxon>
        <taxon>Viridiplantae</taxon>
        <taxon>Chlorophyta</taxon>
        <taxon>core chlorophytes</taxon>
        <taxon>Trebouxiophyceae</taxon>
        <taxon>Trebouxiophyceae incertae sedis</taxon>
        <taxon>Coccomyxaceae</taxon>
        <taxon>Coccomyxa</taxon>
        <taxon>Coccomyxa subellipsoidea</taxon>
    </lineage>
</organism>
<dbReference type="KEGG" id="csl:COCSUDRAFT_55952"/>
<dbReference type="Proteomes" id="UP000007264">
    <property type="component" value="Unassembled WGS sequence"/>
</dbReference>
<gene>
    <name evidence="2" type="ORF">COCSUDRAFT_55952</name>
</gene>
<dbReference type="AlphaFoldDB" id="I0YV37"/>
<dbReference type="OrthoDB" id="9895617at2759"/>
<dbReference type="InterPro" id="IPR022234">
    <property type="entry name" value="DUF3759"/>
</dbReference>
<dbReference type="PANTHER" id="PTHR37450:SF1">
    <property type="entry name" value="CIPC PROTEIN"/>
    <property type="match status" value="1"/>
</dbReference>
<accession>I0YV37</accession>
<dbReference type="EMBL" id="AGSI01000010">
    <property type="protein sequence ID" value="EIE22256.1"/>
    <property type="molecule type" value="Genomic_DNA"/>
</dbReference>
<dbReference type="PANTHER" id="PTHR37450">
    <property type="entry name" value="CIPC PROTEIN"/>
    <property type="match status" value="1"/>
</dbReference>
<evidence type="ECO:0000313" key="2">
    <source>
        <dbReference type="EMBL" id="EIE22256.1"/>
    </source>
</evidence>
<comment type="caution">
    <text evidence="2">The sequence shown here is derived from an EMBL/GenBank/DDBJ whole genome shotgun (WGS) entry which is preliminary data.</text>
</comment>
<name>I0YV37_COCSC</name>
<feature type="region of interest" description="Disordered" evidence="1">
    <location>
        <begin position="109"/>
        <end position="132"/>
    </location>
</feature>
<evidence type="ECO:0000313" key="3">
    <source>
        <dbReference type="Proteomes" id="UP000007264"/>
    </source>
</evidence>